<dbReference type="CDD" id="cd19411">
    <property type="entry name" value="MCP2201-like_sensor"/>
    <property type="match status" value="1"/>
</dbReference>
<keyword evidence="6" id="KW-0812">Transmembrane</keyword>
<dbReference type="Gene3D" id="6.10.340.10">
    <property type="match status" value="1"/>
</dbReference>
<feature type="region of interest" description="Disordered" evidence="5">
    <location>
        <begin position="938"/>
        <end position="960"/>
    </location>
</feature>
<keyword evidence="3" id="KW-0807">Transducer</keyword>
<accession>A0ABT2YEJ9</accession>
<evidence type="ECO:0000259" key="8">
    <source>
        <dbReference type="PROSITE" id="PS50112"/>
    </source>
</evidence>
<evidence type="ECO:0000313" key="11">
    <source>
        <dbReference type="Proteomes" id="UP001209701"/>
    </source>
</evidence>
<feature type="domain" description="Methyl-accepting transducer" evidence="7">
    <location>
        <begin position="707"/>
        <end position="922"/>
    </location>
</feature>
<dbReference type="InterPro" id="IPR004089">
    <property type="entry name" value="MCPsignal_dom"/>
</dbReference>
<feature type="compositionally biased region" description="Low complexity" evidence="5">
    <location>
        <begin position="717"/>
        <end position="735"/>
    </location>
</feature>
<dbReference type="SUPFAM" id="SSF158472">
    <property type="entry name" value="HAMP domain-like"/>
    <property type="match status" value="1"/>
</dbReference>
<dbReference type="SMART" id="SM00304">
    <property type="entry name" value="HAMP"/>
    <property type="match status" value="2"/>
</dbReference>
<dbReference type="SUPFAM" id="SSF58104">
    <property type="entry name" value="Methyl-accepting chemotaxis protein (MCP) signaling domain"/>
    <property type="match status" value="1"/>
</dbReference>
<evidence type="ECO:0000313" key="10">
    <source>
        <dbReference type="EMBL" id="MCV2368481.1"/>
    </source>
</evidence>
<dbReference type="InterPro" id="IPR035965">
    <property type="entry name" value="PAS-like_dom_sf"/>
</dbReference>
<dbReference type="PANTHER" id="PTHR43531:SF11">
    <property type="entry name" value="METHYL-ACCEPTING CHEMOTAXIS PROTEIN 3"/>
    <property type="match status" value="1"/>
</dbReference>
<keyword evidence="1" id="KW-0145">Chemotaxis</keyword>
<sequence length="960" mass="103347">MSLSNMHVGQRLGLAFAIVLALLLACVGLGLYELRASNQAMDHLIHDVNQKTALINKMSESVHIAQRVGRSMILLQDKAAIEAERPKVAAARKVYGEALTALEKLPSDDEAQRLLASIKEKAAVTRPLLDQVMDLATRDKAEATKIVLEKVNPASKAWQDETASFIDLQAKRAATDSEQGKQAYQTAQNTLMALAALAVALGAGAAWTVTRGITRPLALAIKTAHSIGEGKLDNEIAEDGQDEPGQMLVALAAMQRDLRERNEREAVTAMETSRLKQALDTCSTNVMIADAELNIIYMNRSVTQMMNGNEAELRKGLPNFDAKRLVGSNIDSFHKNPAHQRGMLANLRGEYKTQIRVAGLDFGLFANPIIDANGKRLGTVVEWKDITAELAARERELALASANERVKQALDSCSTNVMIADVDLNIIYMNRSVGQMLQGNEAELKKVLPNFDAKRLMGANIDSFHKNPAHQRGLLGKLQNEYKTQIKVAGLDFGLVANPIIDSTGKRLGTVVEWKDMTAELAARERELALAAENSRVKQALDICSTNVMIADPDGNIIYNNSSVAQMMARNEAELRKVLPAFDARKIVGSNFDQFHRNPSHQRNLLGGLKSEYKTEIKVSALTFSLTANPINDSKGQRLGTVVEWKDRTAEVAAEVEVSAMVDGATQGNFAERIALEGKEPFFRMLGEKFNSLVETVSGTIREVRTAADQLGGASDQVSQTSQSLSHSASQQAASVEETTASLQEMAASVKQNADSANITDGMATKAAREAMEGGKAVGQTVDAMKQIATKISIIDDIAYQTNLLALNAAIEAARAGEHGKGFAVVAAEVRKLAERSQVAAQEIGTLAANSVKLAEQAGTLLTNMVPSIQKTSELVQEIAAASGEQSQGVSQINGAMNHLSTATQQTASASEQLSATAEELSAQAAQLQEQMAFFRLADDGSGNSGSGAGSHNKRRTTRR</sequence>
<dbReference type="RefSeq" id="WP_263571079.1">
    <property type="nucleotide sequence ID" value="NZ_JAJIRN010000004.1"/>
</dbReference>
<dbReference type="InterPro" id="IPR000014">
    <property type="entry name" value="PAS"/>
</dbReference>
<evidence type="ECO:0000259" key="7">
    <source>
        <dbReference type="PROSITE" id="PS50111"/>
    </source>
</evidence>
<keyword evidence="4" id="KW-0175">Coiled coil</keyword>
<evidence type="ECO:0000256" key="1">
    <source>
        <dbReference type="ARBA" id="ARBA00022500"/>
    </source>
</evidence>
<dbReference type="CDD" id="cd11386">
    <property type="entry name" value="MCP_signal"/>
    <property type="match status" value="1"/>
</dbReference>
<evidence type="ECO:0000256" key="2">
    <source>
        <dbReference type="ARBA" id="ARBA00029447"/>
    </source>
</evidence>
<protein>
    <submittedName>
        <fullName evidence="10">Methyl-accepting chemotaxis protein</fullName>
    </submittedName>
</protein>
<dbReference type="EMBL" id="JAJIRN010000004">
    <property type="protein sequence ID" value="MCV2368481.1"/>
    <property type="molecule type" value="Genomic_DNA"/>
</dbReference>
<reference evidence="10 11" key="1">
    <citation type="submission" date="2021-11" db="EMBL/GenBank/DDBJ databases">
        <authorList>
            <person name="Liang Q."/>
            <person name="Mou H."/>
            <person name="Liu Z."/>
        </authorList>
    </citation>
    <scope>NUCLEOTIDE SEQUENCE [LARGE SCALE GENOMIC DNA]</scope>
    <source>
        <strain evidence="10 11">CHU3</strain>
    </source>
</reference>
<keyword evidence="11" id="KW-1185">Reference proteome</keyword>
<keyword evidence="6" id="KW-0472">Membrane</keyword>
<evidence type="ECO:0000256" key="4">
    <source>
        <dbReference type="SAM" id="Coils"/>
    </source>
</evidence>
<feature type="transmembrane region" description="Helical" evidence="6">
    <location>
        <begin position="191"/>
        <end position="209"/>
    </location>
</feature>
<organism evidence="10 11">
    <name type="scientific">Roseateles oligotrophus</name>
    <dbReference type="NCBI Taxonomy" id="1769250"/>
    <lineage>
        <taxon>Bacteria</taxon>
        <taxon>Pseudomonadati</taxon>
        <taxon>Pseudomonadota</taxon>
        <taxon>Betaproteobacteria</taxon>
        <taxon>Burkholderiales</taxon>
        <taxon>Sphaerotilaceae</taxon>
        <taxon>Roseateles</taxon>
    </lineage>
</organism>
<dbReference type="Proteomes" id="UP001209701">
    <property type="component" value="Unassembled WGS sequence"/>
</dbReference>
<dbReference type="SMART" id="SM00091">
    <property type="entry name" value="PAS"/>
    <property type="match status" value="3"/>
</dbReference>
<dbReference type="PRINTS" id="PR00260">
    <property type="entry name" value="CHEMTRNSDUCR"/>
</dbReference>
<dbReference type="PROSITE" id="PS50111">
    <property type="entry name" value="CHEMOTAXIS_TRANSDUC_2"/>
    <property type="match status" value="1"/>
</dbReference>
<dbReference type="InterPro" id="IPR004090">
    <property type="entry name" value="Chemotax_Me-accpt_rcpt"/>
</dbReference>
<dbReference type="Pfam" id="PF12729">
    <property type="entry name" value="4HB_MCP_1"/>
    <property type="match status" value="1"/>
</dbReference>
<feature type="domain" description="HAMP" evidence="9">
    <location>
        <begin position="211"/>
        <end position="263"/>
    </location>
</feature>
<dbReference type="Pfam" id="PF00672">
    <property type="entry name" value="HAMP"/>
    <property type="match status" value="1"/>
</dbReference>
<dbReference type="PANTHER" id="PTHR43531">
    <property type="entry name" value="PROTEIN ICFG"/>
    <property type="match status" value="1"/>
</dbReference>
<dbReference type="SMART" id="SM00283">
    <property type="entry name" value="MA"/>
    <property type="match status" value="1"/>
</dbReference>
<feature type="region of interest" description="Disordered" evidence="5">
    <location>
        <begin position="712"/>
        <end position="738"/>
    </location>
</feature>
<feature type="transmembrane region" description="Helical" evidence="6">
    <location>
        <begin position="12"/>
        <end position="32"/>
    </location>
</feature>
<dbReference type="InterPro" id="IPR047347">
    <property type="entry name" value="YvaQ-like_sensor"/>
</dbReference>
<dbReference type="Pfam" id="PF00015">
    <property type="entry name" value="MCPsignal"/>
    <property type="match status" value="1"/>
</dbReference>
<comment type="caution">
    <text evidence="10">The sequence shown here is derived from an EMBL/GenBank/DDBJ whole genome shotgun (WGS) entry which is preliminary data.</text>
</comment>
<dbReference type="SUPFAM" id="SSF55785">
    <property type="entry name" value="PYP-like sensor domain (PAS domain)"/>
    <property type="match status" value="1"/>
</dbReference>
<keyword evidence="6" id="KW-1133">Transmembrane helix</keyword>
<proteinExistence type="inferred from homology"/>
<dbReference type="InterPro" id="IPR003660">
    <property type="entry name" value="HAMP_dom"/>
</dbReference>
<name>A0ABT2YEJ9_9BURK</name>
<dbReference type="InterPro" id="IPR051310">
    <property type="entry name" value="MCP_chemotaxis"/>
</dbReference>
<dbReference type="Gene3D" id="1.10.287.950">
    <property type="entry name" value="Methyl-accepting chemotaxis protein"/>
    <property type="match status" value="1"/>
</dbReference>
<dbReference type="InterPro" id="IPR024478">
    <property type="entry name" value="HlyB_4HB_MCP"/>
</dbReference>
<evidence type="ECO:0000259" key="9">
    <source>
        <dbReference type="PROSITE" id="PS50885"/>
    </source>
</evidence>
<dbReference type="Gene3D" id="3.30.450.20">
    <property type="entry name" value="PAS domain"/>
    <property type="match status" value="3"/>
</dbReference>
<dbReference type="PROSITE" id="PS50885">
    <property type="entry name" value="HAMP"/>
    <property type="match status" value="1"/>
</dbReference>
<feature type="coiled-coil region" evidence="4">
    <location>
        <begin position="911"/>
        <end position="938"/>
    </location>
</feature>
<evidence type="ECO:0000256" key="3">
    <source>
        <dbReference type="PROSITE-ProRule" id="PRU00284"/>
    </source>
</evidence>
<dbReference type="Pfam" id="PF13188">
    <property type="entry name" value="PAS_8"/>
    <property type="match status" value="2"/>
</dbReference>
<dbReference type="PROSITE" id="PS50112">
    <property type="entry name" value="PAS"/>
    <property type="match status" value="2"/>
</dbReference>
<comment type="similarity">
    <text evidence="2">Belongs to the methyl-accepting chemotaxis (MCP) protein family.</text>
</comment>
<evidence type="ECO:0000256" key="5">
    <source>
        <dbReference type="SAM" id="MobiDB-lite"/>
    </source>
</evidence>
<evidence type="ECO:0000256" key="6">
    <source>
        <dbReference type="SAM" id="Phobius"/>
    </source>
</evidence>
<feature type="domain" description="PAS" evidence="8">
    <location>
        <begin position="533"/>
        <end position="575"/>
    </location>
</feature>
<gene>
    <name evidence="10" type="ORF">LNV07_10300</name>
</gene>
<feature type="domain" description="PAS" evidence="8">
    <location>
        <begin position="271"/>
        <end position="313"/>
    </location>
</feature>